<dbReference type="AlphaFoldDB" id="A0AAE3L5S7"/>
<comment type="caution">
    <text evidence="7">The sequence shown here is derived from an EMBL/GenBank/DDBJ whole genome shotgun (WGS) entry which is preliminary data.</text>
</comment>
<dbReference type="HAMAP" id="MF_00821">
    <property type="entry name" value="SecB"/>
    <property type="match status" value="1"/>
</dbReference>
<keyword evidence="8" id="KW-1185">Reference proteome</keyword>
<keyword evidence="4 5" id="KW-0811">Translocation</keyword>
<sequence>MAENDKTAAEGQQADPSQGQFGIRKVYVKDLSFETPNSPSVFNDQASPNVNLQLANESSKLADNTYEVVLRLTVTVATDDKTYYLAEVNQAGIFHIGGFPDNAVSRMLATVCPNILFPFARELVSDLVTRGGFPQLLLSPVNFEALYAQQQKQQEPQAATDSGQQTTH</sequence>
<dbReference type="Gene3D" id="3.10.420.10">
    <property type="entry name" value="SecB-like"/>
    <property type="match status" value="1"/>
</dbReference>
<dbReference type="GO" id="GO:0015031">
    <property type="term" value="P:protein transport"/>
    <property type="evidence" value="ECO:0007669"/>
    <property type="project" value="UniProtKB-UniRule"/>
</dbReference>
<dbReference type="NCBIfam" id="NF004393">
    <property type="entry name" value="PRK05751.1-4"/>
    <property type="match status" value="1"/>
</dbReference>
<dbReference type="NCBIfam" id="TIGR00809">
    <property type="entry name" value="secB"/>
    <property type="match status" value="1"/>
</dbReference>
<dbReference type="Proteomes" id="UP001204445">
    <property type="component" value="Unassembled WGS sequence"/>
</dbReference>
<keyword evidence="2 5" id="KW-0813">Transport</keyword>
<dbReference type="Pfam" id="PF02556">
    <property type="entry name" value="SecB"/>
    <property type="match status" value="1"/>
</dbReference>
<dbReference type="GO" id="GO:0005737">
    <property type="term" value="C:cytoplasm"/>
    <property type="evidence" value="ECO:0007669"/>
    <property type="project" value="UniProtKB-SubCell"/>
</dbReference>
<keyword evidence="5" id="KW-0143">Chaperone</keyword>
<evidence type="ECO:0000256" key="3">
    <source>
        <dbReference type="ARBA" id="ARBA00022927"/>
    </source>
</evidence>
<evidence type="ECO:0000256" key="5">
    <source>
        <dbReference type="HAMAP-Rule" id="MF_00821"/>
    </source>
</evidence>
<dbReference type="GO" id="GO:0006457">
    <property type="term" value="P:protein folding"/>
    <property type="evidence" value="ECO:0007669"/>
    <property type="project" value="UniProtKB-UniRule"/>
</dbReference>
<evidence type="ECO:0000313" key="7">
    <source>
        <dbReference type="EMBL" id="MCS3903942.1"/>
    </source>
</evidence>
<evidence type="ECO:0000313" key="8">
    <source>
        <dbReference type="Proteomes" id="UP001204445"/>
    </source>
</evidence>
<dbReference type="GO" id="GO:0051262">
    <property type="term" value="P:protein tetramerization"/>
    <property type="evidence" value="ECO:0007669"/>
    <property type="project" value="InterPro"/>
</dbReference>
<protein>
    <recommendedName>
        <fullName evidence="5">Protein-export protein SecB</fullName>
    </recommendedName>
</protein>
<reference evidence="7" key="1">
    <citation type="submission" date="2022-08" db="EMBL/GenBank/DDBJ databases">
        <title>Genomic Encyclopedia of Type Strains, Phase III (KMG-III): the genomes of soil and plant-associated and newly described type strains.</title>
        <authorList>
            <person name="Whitman W."/>
        </authorList>
    </citation>
    <scope>NUCLEOTIDE SEQUENCE</scope>
    <source>
        <strain evidence="7">HMT 1</strain>
    </source>
</reference>
<feature type="region of interest" description="Disordered" evidence="6">
    <location>
        <begin position="1"/>
        <end position="20"/>
    </location>
</feature>
<dbReference type="SUPFAM" id="SSF54611">
    <property type="entry name" value="SecB-like"/>
    <property type="match status" value="1"/>
</dbReference>
<organism evidence="7 8">
    <name type="scientific">Methylohalomonas lacus</name>
    <dbReference type="NCBI Taxonomy" id="398773"/>
    <lineage>
        <taxon>Bacteria</taxon>
        <taxon>Pseudomonadati</taxon>
        <taxon>Pseudomonadota</taxon>
        <taxon>Gammaproteobacteria</taxon>
        <taxon>Methylohalomonadales</taxon>
        <taxon>Methylohalomonadaceae</taxon>
        <taxon>Methylohalomonas</taxon>
    </lineage>
</organism>
<dbReference type="PRINTS" id="PR01594">
    <property type="entry name" value="SECBCHAPRONE"/>
</dbReference>
<comment type="function">
    <text evidence="5">One of the proteins required for the normal export of preproteins out of the cell cytoplasm. It is a molecular chaperone that binds to a subset of precursor proteins, maintaining them in a translocation-competent state. It also specifically binds to its receptor SecA.</text>
</comment>
<name>A0AAE3L5S7_9GAMM</name>
<dbReference type="NCBIfam" id="NF004392">
    <property type="entry name" value="PRK05751.1-3"/>
    <property type="match status" value="1"/>
</dbReference>
<gene>
    <name evidence="5" type="primary">secB</name>
    <name evidence="7" type="ORF">J2T55_001974</name>
</gene>
<dbReference type="EMBL" id="JANUCT010000013">
    <property type="protein sequence ID" value="MCS3903942.1"/>
    <property type="molecule type" value="Genomic_DNA"/>
</dbReference>
<evidence type="ECO:0000256" key="4">
    <source>
        <dbReference type="ARBA" id="ARBA00023010"/>
    </source>
</evidence>
<evidence type="ECO:0000256" key="2">
    <source>
        <dbReference type="ARBA" id="ARBA00022448"/>
    </source>
</evidence>
<keyword evidence="3 5" id="KW-0653">Protein transport</keyword>
<keyword evidence="5" id="KW-0963">Cytoplasm</keyword>
<evidence type="ECO:0000256" key="6">
    <source>
        <dbReference type="SAM" id="MobiDB-lite"/>
    </source>
</evidence>
<dbReference type="PANTHER" id="PTHR36918:SF1">
    <property type="entry name" value="PROTEIN-EXPORT PROTEIN SECB"/>
    <property type="match status" value="1"/>
</dbReference>
<comment type="subunit">
    <text evidence="5">Homotetramer, a dimer of dimers. One homotetramer interacts with 1 SecA dimer.</text>
</comment>
<dbReference type="InterPro" id="IPR035958">
    <property type="entry name" value="SecB-like_sf"/>
</dbReference>
<dbReference type="RefSeq" id="WP_259055918.1">
    <property type="nucleotide sequence ID" value="NZ_JANUCT010000013.1"/>
</dbReference>
<accession>A0AAE3L5S7</accession>
<evidence type="ECO:0000256" key="1">
    <source>
        <dbReference type="ARBA" id="ARBA00009990"/>
    </source>
</evidence>
<comment type="similarity">
    <text evidence="1 5">Belongs to the SecB family.</text>
</comment>
<dbReference type="GO" id="GO:0051082">
    <property type="term" value="F:unfolded protein binding"/>
    <property type="evidence" value="ECO:0007669"/>
    <property type="project" value="InterPro"/>
</dbReference>
<dbReference type="InterPro" id="IPR003708">
    <property type="entry name" value="SecB"/>
</dbReference>
<proteinExistence type="inferred from homology"/>
<comment type="subcellular location">
    <subcellularLocation>
        <location evidence="5">Cytoplasm</location>
    </subcellularLocation>
</comment>
<dbReference type="PANTHER" id="PTHR36918">
    <property type="match status" value="1"/>
</dbReference>